<dbReference type="Proteomes" id="UP000076837">
    <property type="component" value="Unassembled WGS sequence"/>
</dbReference>
<comment type="similarity">
    <text evidence="1">Belongs to the ustYa family.</text>
</comment>
<evidence type="ECO:0000256" key="3">
    <source>
        <dbReference type="SAM" id="SignalP"/>
    </source>
</evidence>
<dbReference type="AlphaFoldDB" id="A0A163MHS7"/>
<dbReference type="GO" id="GO:0043386">
    <property type="term" value="P:mycotoxin biosynthetic process"/>
    <property type="evidence" value="ECO:0007669"/>
    <property type="project" value="InterPro"/>
</dbReference>
<keyword evidence="5" id="KW-1185">Reference proteome</keyword>
<protein>
    <recommendedName>
        <fullName evidence="6">Transferase</fullName>
    </recommendedName>
</protein>
<dbReference type="STRING" id="5454.A0A163MHS7"/>
<evidence type="ECO:0000313" key="5">
    <source>
        <dbReference type="Proteomes" id="UP000076837"/>
    </source>
</evidence>
<dbReference type="PANTHER" id="PTHR33365:SF14">
    <property type="entry name" value="TAT PATHWAY SIGNAL SEQUENCE"/>
    <property type="match status" value="1"/>
</dbReference>
<feature type="region of interest" description="Disordered" evidence="2">
    <location>
        <begin position="220"/>
        <end position="244"/>
    </location>
</feature>
<name>A0A163MHS7_DIDRA</name>
<dbReference type="InterPro" id="IPR021765">
    <property type="entry name" value="UstYa-like"/>
</dbReference>
<sequence>MHFNLAFFTFNGIFLSAMLWSSYRPTSPNRLLKQVNSYTPLLDAYDLAFHTRTPNASLYNVPYSIYKDNPSPAVDAAWEKIADTPILVISRADVIRMGKDPEYAVQVPLDFGYGEDGFFAVNDGQHLIHCLNEVREFAFSSHYYNDSSPLTQMQAAHRSSCIGVLLDALTCQPSLGMVLWEWVEGQAMPEPDFGVQRMCIKQDVFREWMDKSEVDRSVMKGWNGKWDGGKSRNNGSGGKTRVKVVPPEAQDGTEFGHDNIHHQDHV</sequence>
<proteinExistence type="inferred from homology"/>
<dbReference type="PANTHER" id="PTHR33365">
    <property type="entry name" value="YALI0B05434P"/>
    <property type="match status" value="1"/>
</dbReference>
<evidence type="ECO:0008006" key="6">
    <source>
        <dbReference type="Google" id="ProtNLM"/>
    </source>
</evidence>
<evidence type="ECO:0000256" key="2">
    <source>
        <dbReference type="SAM" id="MobiDB-lite"/>
    </source>
</evidence>
<feature type="chain" id="PRO_5007844265" description="Transferase" evidence="3">
    <location>
        <begin position="29"/>
        <end position="266"/>
    </location>
</feature>
<evidence type="ECO:0000256" key="1">
    <source>
        <dbReference type="ARBA" id="ARBA00035112"/>
    </source>
</evidence>
<reference evidence="4 5" key="1">
    <citation type="journal article" date="2016" name="Sci. Rep.">
        <title>Draft genome sequencing and secretome analysis of fungal phytopathogen Ascochyta rabiei provides insight into the necrotrophic effector repertoire.</title>
        <authorList>
            <person name="Verma S."/>
            <person name="Gazara R.K."/>
            <person name="Nizam S."/>
            <person name="Parween S."/>
            <person name="Chattopadhyay D."/>
            <person name="Verma P.K."/>
        </authorList>
    </citation>
    <scope>NUCLEOTIDE SEQUENCE [LARGE SCALE GENOMIC DNA]</scope>
    <source>
        <strain evidence="4 5">ArDII</strain>
    </source>
</reference>
<feature type="signal peptide" evidence="3">
    <location>
        <begin position="1"/>
        <end position="28"/>
    </location>
</feature>
<organism evidence="4 5">
    <name type="scientific">Didymella rabiei</name>
    <name type="common">Chickpea ascochyta blight fungus</name>
    <name type="synonym">Mycosphaerella rabiei</name>
    <dbReference type="NCBI Taxonomy" id="5454"/>
    <lineage>
        <taxon>Eukaryota</taxon>
        <taxon>Fungi</taxon>
        <taxon>Dikarya</taxon>
        <taxon>Ascomycota</taxon>
        <taxon>Pezizomycotina</taxon>
        <taxon>Dothideomycetes</taxon>
        <taxon>Pleosporomycetidae</taxon>
        <taxon>Pleosporales</taxon>
        <taxon>Pleosporineae</taxon>
        <taxon>Didymellaceae</taxon>
        <taxon>Ascochyta</taxon>
    </lineage>
</organism>
<dbReference type="Pfam" id="PF11807">
    <property type="entry name" value="UstYa"/>
    <property type="match status" value="1"/>
</dbReference>
<evidence type="ECO:0000313" key="4">
    <source>
        <dbReference type="EMBL" id="KZM28729.1"/>
    </source>
</evidence>
<keyword evidence="3" id="KW-0732">Signal</keyword>
<gene>
    <name evidence="4" type="ORF">ST47_g136</name>
</gene>
<accession>A0A163MHS7</accession>
<dbReference type="EMBL" id="JYNV01000004">
    <property type="protein sequence ID" value="KZM28729.1"/>
    <property type="molecule type" value="Genomic_DNA"/>
</dbReference>
<comment type="caution">
    <text evidence="4">The sequence shown here is derived from an EMBL/GenBank/DDBJ whole genome shotgun (WGS) entry which is preliminary data.</text>
</comment>